<protein>
    <submittedName>
        <fullName evidence="2">Uncharacterized protein</fullName>
    </submittedName>
</protein>
<dbReference type="Proteomes" id="UP000823749">
    <property type="component" value="Chromosome 9"/>
</dbReference>
<proteinExistence type="predicted"/>
<evidence type="ECO:0000313" key="2">
    <source>
        <dbReference type="EMBL" id="KAG5531904.1"/>
    </source>
</evidence>
<keyword evidence="3" id="KW-1185">Reference proteome</keyword>
<name>A0AAV6IZ77_9ERIC</name>
<dbReference type="EMBL" id="JACTNZ010000009">
    <property type="protein sequence ID" value="KAG5531904.1"/>
    <property type="molecule type" value="Genomic_DNA"/>
</dbReference>
<sequence>MAAPNPTKSLPAPAAGGGAVTAPRWIPKRGQVLRNVLKMCFPCLCSQGGKKRRRSNKSVVLPSIP</sequence>
<evidence type="ECO:0000313" key="3">
    <source>
        <dbReference type="Proteomes" id="UP000823749"/>
    </source>
</evidence>
<dbReference type="AlphaFoldDB" id="A0AAV6IZ77"/>
<comment type="caution">
    <text evidence="2">The sequence shown here is derived from an EMBL/GenBank/DDBJ whole genome shotgun (WGS) entry which is preliminary data.</text>
</comment>
<reference evidence="2" key="1">
    <citation type="submission" date="2020-08" db="EMBL/GenBank/DDBJ databases">
        <title>Plant Genome Project.</title>
        <authorList>
            <person name="Zhang R.-G."/>
        </authorList>
    </citation>
    <scope>NUCLEOTIDE SEQUENCE</scope>
    <source>
        <strain evidence="2">WSP0</strain>
        <tissue evidence="2">Leaf</tissue>
    </source>
</reference>
<evidence type="ECO:0000256" key="1">
    <source>
        <dbReference type="SAM" id="MobiDB-lite"/>
    </source>
</evidence>
<feature type="region of interest" description="Disordered" evidence="1">
    <location>
        <begin position="1"/>
        <end position="21"/>
    </location>
</feature>
<gene>
    <name evidence="2" type="ORF">RHGRI_026493</name>
</gene>
<accession>A0AAV6IZ77</accession>
<organism evidence="2 3">
    <name type="scientific">Rhododendron griersonianum</name>
    <dbReference type="NCBI Taxonomy" id="479676"/>
    <lineage>
        <taxon>Eukaryota</taxon>
        <taxon>Viridiplantae</taxon>
        <taxon>Streptophyta</taxon>
        <taxon>Embryophyta</taxon>
        <taxon>Tracheophyta</taxon>
        <taxon>Spermatophyta</taxon>
        <taxon>Magnoliopsida</taxon>
        <taxon>eudicotyledons</taxon>
        <taxon>Gunneridae</taxon>
        <taxon>Pentapetalae</taxon>
        <taxon>asterids</taxon>
        <taxon>Ericales</taxon>
        <taxon>Ericaceae</taxon>
        <taxon>Ericoideae</taxon>
        <taxon>Rhodoreae</taxon>
        <taxon>Rhododendron</taxon>
    </lineage>
</organism>